<sequence length="272" mass="30074">MAAYFDPTSWSPLRAVEIGRRLFDQSWLEQWLAAGSAWVDPVVDLGSGTVTALLPDVLLTMLSEGILSRFGGQDIAVTVMGHELRATLRVLKVRRRGAHFQAQTVLSELDWDGRCFETVTAVAHGVRLIPGVPTKVRVAGVVVTGTLTVAELASWIDALGLDWRAQVHADGRLLVRHRTRRVTALVEGQIVDDRLTMRVERAWWRGIRLPRRMTPAPPGVLLSDLPHGLRIARAAREGDLVRFRLELAENTASFDLAQIRDAVVAGTTLIIF</sequence>
<evidence type="ECO:0000313" key="1">
    <source>
        <dbReference type="EMBL" id="MBF6356751.1"/>
    </source>
</evidence>
<dbReference type="EMBL" id="JADLQN010000003">
    <property type="protein sequence ID" value="MBF6356751.1"/>
    <property type="molecule type" value="Genomic_DNA"/>
</dbReference>
<protein>
    <submittedName>
        <fullName evidence="1">Uncharacterized protein</fullName>
    </submittedName>
</protein>
<reference evidence="1 2" key="1">
    <citation type="submission" date="2020-10" db="EMBL/GenBank/DDBJ databases">
        <title>Identification of Nocardia species via Next-generation sequencing and recognition of intraspecies genetic diversity.</title>
        <authorList>
            <person name="Li P."/>
            <person name="Li P."/>
            <person name="Lu B."/>
        </authorList>
    </citation>
    <scope>NUCLEOTIDE SEQUENCE [LARGE SCALE GENOMIC DNA]</scope>
    <source>
        <strain evidence="1 2">BJ06-0143</strain>
    </source>
</reference>
<accession>A0ABS0DE56</accession>
<comment type="caution">
    <text evidence="1">The sequence shown here is derived from an EMBL/GenBank/DDBJ whole genome shotgun (WGS) entry which is preliminary data.</text>
</comment>
<organism evidence="1 2">
    <name type="scientific">Nocardia higoensis</name>
    <dbReference type="NCBI Taxonomy" id="228599"/>
    <lineage>
        <taxon>Bacteria</taxon>
        <taxon>Bacillati</taxon>
        <taxon>Actinomycetota</taxon>
        <taxon>Actinomycetes</taxon>
        <taxon>Mycobacteriales</taxon>
        <taxon>Nocardiaceae</taxon>
        <taxon>Nocardia</taxon>
    </lineage>
</organism>
<gene>
    <name evidence="1" type="ORF">IU449_19745</name>
</gene>
<proteinExistence type="predicted"/>
<evidence type="ECO:0000313" key="2">
    <source>
        <dbReference type="Proteomes" id="UP000707731"/>
    </source>
</evidence>
<dbReference type="RefSeq" id="WP_195003578.1">
    <property type="nucleotide sequence ID" value="NZ_JADLQN010000003.1"/>
</dbReference>
<keyword evidence="2" id="KW-1185">Reference proteome</keyword>
<name>A0ABS0DE56_9NOCA</name>
<dbReference type="Proteomes" id="UP000707731">
    <property type="component" value="Unassembled WGS sequence"/>
</dbReference>